<dbReference type="RefSeq" id="WP_154326238.1">
    <property type="nucleotide sequence ID" value="NZ_WKJO01000001.1"/>
</dbReference>
<dbReference type="Proteomes" id="UP000439022">
    <property type="component" value="Unassembled WGS sequence"/>
</dbReference>
<dbReference type="EMBL" id="WKJO01000001">
    <property type="protein sequence ID" value="MRX23136.1"/>
    <property type="molecule type" value="Genomic_DNA"/>
</dbReference>
<evidence type="ECO:0000313" key="3">
    <source>
        <dbReference type="Proteomes" id="UP000439022"/>
    </source>
</evidence>
<sequence length="56" mass="6114">MLPAPPGLLDLPGPSDDQAGDRQSRGRGTPHVVWAVSSEQDGTDRRFEDGRRRGRS</sequence>
<reference evidence="2 3" key="1">
    <citation type="submission" date="2019-11" db="EMBL/GenBank/DDBJ databases">
        <title>Whole genome sequence of Haloferax sp. MBLA0076.</title>
        <authorList>
            <person name="Seo M.-J."/>
            <person name="Cho E.-S."/>
        </authorList>
    </citation>
    <scope>NUCLEOTIDE SEQUENCE [LARGE SCALE GENOMIC DNA]</scope>
    <source>
        <strain evidence="2 3">MBLA0076</strain>
    </source>
</reference>
<evidence type="ECO:0000256" key="1">
    <source>
        <dbReference type="SAM" id="MobiDB-lite"/>
    </source>
</evidence>
<gene>
    <name evidence="2" type="ORF">GJR96_14370</name>
</gene>
<accession>A0A6A8GJH7</accession>
<evidence type="ECO:0000313" key="2">
    <source>
        <dbReference type="EMBL" id="MRX23136.1"/>
    </source>
</evidence>
<feature type="compositionally biased region" description="Basic and acidic residues" evidence="1">
    <location>
        <begin position="42"/>
        <end position="56"/>
    </location>
</feature>
<feature type="region of interest" description="Disordered" evidence="1">
    <location>
        <begin position="1"/>
        <end position="56"/>
    </location>
</feature>
<organism evidence="2 3">
    <name type="scientific">Haloferax litoreum</name>
    <dbReference type="NCBI Taxonomy" id="2666140"/>
    <lineage>
        <taxon>Archaea</taxon>
        <taxon>Methanobacteriati</taxon>
        <taxon>Methanobacteriota</taxon>
        <taxon>Stenosarchaea group</taxon>
        <taxon>Halobacteria</taxon>
        <taxon>Halobacteriales</taxon>
        <taxon>Haloferacaceae</taxon>
        <taxon>Haloferax</taxon>
    </lineage>
</organism>
<name>A0A6A8GJH7_9EURY</name>
<dbReference type="AlphaFoldDB" id="A0A6A8GJH7"/>
<comment type="caution">
    <text evidence="2">The sequence shown here is derived from an EMBL/GenBank/DDBJ whole genome shotgun (WGS) entry which is preliminary data.</text>
</comment>
<proteinExistence type="predicted"/>
<keyword evidence="3" id="KW-1185">Reference proteome</keyword>
<protein>
    <submittedName>
        <fullName evidence="2">Uncharacterized protein</fullName>
    </submittedName>
</protein>